<keyword evidence="4" id="KW-0160">Chromosomal rearrangement</keyword>
<dbReference type="AlphaFoldDB" id="A0A9P8T7H5"/>
<evidence type="ECO:0000256" key="1">
    <source>
        <dbReference type="ARBA" id="ARBA00002976"/>
    </source>
</evidence>
<dbReference type="GO" id="GO:0016192">
    <property type="term" value="P:vesicle-mediated transport"/>
    <property type="evidence" value="ECO:0007669"/>
    <property type="project" value="InterPro"/>
</dbReference>
<evidence type="ECO:0000256" key="4">
    <source>
        <dbReference type="ARBA" id="ARBA00022447"/>
    </source>
</evidence>
<dbReference type="Proteomes" id="UP000769157">
    <property type="component" value="Unassembled WGS sequence"/>
</dbReference>
<comment type="similarity">
    <text evidence="2">Belongs to the IRC6 family.</text>
</comment>
<dbReference type="RefSeq" id="XP_046063235.1">
    <property type="nucleotide sequence ID" value="XM_046203460.1"/>
</dbReference>
<proteinExistence type="inferred from homology"/>
<gene>
    <name evidence="5" type="ORF">OGAPHI_002576</name>
</gene>
<reference evidence="5" key="1">
    <citation type="journal article" date="2021" name="Open Biol.">
        <title>Shared evolutionary footprints suggest mitochondrial oxidative damage underlies multiple complex I losses in fungi.</title>
        <authorList>
            <person name="Schikora-Tamarit M.A."/>
            <person name="Marcet-Houben M."/>
            <person name="Nosek J."/>
            <person name="Gabaldon T."/>
        </authorList>
    </citation>
    <scope>NUCLEOTIDE SEQUENCE</scope>
    <source>
        <strain evidence="5">CBS6075</strain>
    </source>
</reference>
<accession>A0A9P8T7H5</accession>
<dbReference type="PANTHER" id="PTHR28043:SF1">
    <property type="entry name" value="INCREASED RECOMBINATION CENTERS PROTEIN 6"/>
    <property type="match status" value="1"/>
</dbReference>
<reference evidence="5" key="2">
    <citation type="submission" date="2021-01" db="EMBL/GenBank/DDBJ databases">
        <authorList>
            <person name="Schikora-Tamarit M.A."/>
        </authorList>
    </citation>
    <scope>NUCLEOTIDE SEQUENCE</scope>
    <source>
        <strain evidence="5">CBS6075</strain>
    </source>
</reference>
<comment type="function">
    <text evidence="1">Involved in gross chromosomal rearrangements (GCRs) and telomere healing.</text>
</comment>
<sequence length="245" mass="27890">MVNRILVTSQVGLDKLQLLEDVSLIGDVNSLEDGTQSGIIVENVAIETKYYKSKVSIFVDEYQSSKEWFDELKSTEARELRDELQGIVVCIDCQQTTEKELQSLSELLESLALQLDDEYTEHNEELQWDGFKIVVGLNGELSNVPYEDIFITSGAEYIPFDPDLIRQTIESHPWRTHQKQTPAKPVESNADLTTPLLNHSEKELDFADVLKKLQAARLDASKLPQDERESFAEQFANEVLKNLDK</sequence>
<evidence type="ECO:0000313" key="6">
    <source>
        <dbReference type="Proteomes" id="UP000769157"/>
    </source>
</evidence>
<organism evidence="5 6">
    <name type="scientific">Ogataea philodendri</name>
    <dbReference type="NCBI Taxonomy" id="1378263"/>
    <lineage>
        <taxon>Eukaryota</taxon>
        <taxon>Fungi</taxon>
        <taxon>Dikarya</taxon>
        <taxon>Ascomycota</taxon>
        <taxon>Saccharomycotina</taxon>
        <taxon>Pichiomycetes</taxon>
        <taxon>Pichiales</taxon>
        <taxon>Pichiaceae</taxon>
        <taxon>Ogataea</taxon>
    </lineage>
</organism>
<name>A0A9P8T7H5_9ASCO</name>
<comment type="caution">
    <text evidence="5">The sequence shown here is derived from an EMBL/GenBank/DDBJ whole genome shotgun (WGS) entry which is preliminary data.</text>
</comment>
<dbReference type="GeneID" id="70234543"/>
<dbReference type="Gene3D" id="3.40.50.11960">
    <property type="match status" value="1"/>
</dbReference>
<dbReference type="InterPro" id="IPR034627">
    <property type="entry name" value="Irc6"/>
</dbReference>
<dbReference type="PANTHER" id="PTHR28043">
    <property type="entry name" value="INCREASED RECOMBINATION CENTERS PROTEIN 6"/>
    <property type="match status" value="1"/>
</dbReference>
<protein>
    <recommendedName>
        <fullName evidence="3">Increased recombination centers protein 6</fullName>
    </recommendedName>
</protein>
<evidence type="ECO:0000313" key="5">
    <source>
        <dbReference type="EMBL" id="KAH3668821.1"/>
    </source>
</evidence>
<dbReference type="EMBL" id="JAEUBE010000158">
    <property type="protein sequence ID" value="KAH3668821.1"/>
    <property type="molecule type" value="Genomic_DNA"/>
</dbReference>
<evidence type="ECO:0000256" key="2">
    <source>
        <dbReference type="ARBA" id="ARBA00007973"/>
    </source>
</evidence>
<keyword evidence="6" id="KW-1185">Reference proteome</keyword>
<dbReference type="Pfam" id="PF10199">
    <property type="entry name" value="Adaptin_binding"/>
    <property type="match status" value="1"/>
</dbReference>
<dbReference type="GO" id="GO:0030674">
    <property type="term" value="F:protein-macromolecule adaptor activity"/>
    <property type="evidence" value="ECO:0007669"/>
    <property type="project" value="TreeGrafter"/>
</dbReference>
<evidence type="ECO:0000256" key="3">
    <source>
        <dbReference type="ARBA" id="ARBA00015902"/>
    </source>
</evidence>
<dbReference type="OrthoDB" id="10261384at2759"/>